<protein>
    <submittedName>
        <fullName evidence="1">Uncharacterized protein</fullName>
    </submittedName>
</protein>
<accession>A0A413SWU4</accession>
<dbReference type="Proteomes" id="UP000285740">
    <property type="component" value="Unassembled WGS sequence"/>
</dbReference>
<reference evidence="1 2" key="1">
    <citation type="submission" date="2018-08" db="EMBL/GenBank/DDBJ databases">
        <title>A genome reference for cultivated species of the human gut microbiota.</title>
        <authorList>
            <person name="Zou Y."/>
            <person name="Xue W."/>
            <person name="Luo G."/>
        </authorList>
    </citation>
    <scope>NUCLEOTIDE SEQUENCE [LARGE SCALE GENOMIC DNA]</scope>
    <source>
        <strain evidence="1 2">AM42-30</strain>
    </source>
</reference>
<dbReference type="RefSeq" id="WP_118031159.1">
    <property type="nucleotide sequence ID" value="NZ_JBGLBX010000001.1"/>
</dbReference>
<name>A0A413SWU4_9FIRM</name>
<comment type="caution">
    <text evidence="1">The sequence shown here is derived from an EMBL/GenBank/DDBJ whole genome shotgun (WGS) entry which is preliminary data.</text>
</comment>
<sequence length="113" mass="13513">MRWYDDLYVGYNLLDKKRQVMWKIKRGKQQFNKYVITLPFNDYDVLDIYPSNVLTQKWYKDSDIVIVGIAEGREEAMDMVQLIIMDCLNSTGGCKVKDYILKLMNEERSKREE</sequence>
<proteinExistence type="predicted"/>
<gene>
    <name evidence="1" type="ORF">DW918_12710</name>
</gene>
<dbReference type="EMBL" id="QSFV01000092">
    <property type="protein sequence ID" value="RHA73765.1"/>
    <property type="molecule type" value="Genomic_DNA"/>
</dbReference>
<evidence type="ECO:0000313" key="2">
    <source>
        <dbReference type="Proteomes" id="UP000285740"/>
    </source>
</evidence>
<dbReference type="AlphaFoldDB" id="A0A413SWU4"/>
<evidence type="ECO:0000313" key="1">
    <source>
        <dbReference type="EMBL" id="RHA73765.1"/>
    </source>
</evidence>
<organism evidence="1 2">
    <name type="scientific">Eubacterium ventriosum</name>
    <dbReference type="NCBI Taxonomy" id="39496"/>
    <lineage>
        <taxon>Bacteria</taxon>
        <taxon>Bacillati</taxon>
        <taxon>Bacillota</taxon>
        <taxon>Clostridia</taxon>
        <taxon>Eubacteriales</taxon>
        <taxon>Eubacteriaceae</taxon>
        <taxon>Eubacterium</taxon>
    </lineage>
</organism>